<dbReference type="Proteomes" id="UP000193067">
    <property type="component" value="Unassembled WGS sequence"/>
</dbReference>
<evidence type="ECO:0000256" key="1">
    <source>
        <dbReference type="SAM" id="MobiDB-lite"/>
    </source>
</evidence>
<dbReference type="AlphaFoldDB" id="A0A1Y2J777"/>
<accession>A0A1Y2J777</accession>
<reference evidence="2 3" key="1">
    <citation type="journal article" date="2015" name="Biotechnol. Biofuels">
        <title>Enhanced degradation of softwood versus hardwood by the white-rot fungus Pycnoporus coccineus.</title>
        <authorList>
            <person name="Couturier M."/>
            <person name="Navarro D."/>
            <person name="Chevret D."/>
            <person name="Henrissat B."/>
            <person name="Piumi F."/>
            <person name="Ruiz-Duenas F.J."/>
            <person name="Martinez A.T."/>
            <person name="Grigoriev I.V."/>
            <person name="Riley R."/>
            <person name="Lipzen A."/>
            <person name="Berrin J.G."/>
            <person name="Master E.R."/>
            <person name="Rosso M.N."/>
        </authorList>
    </citation>
    <scope>NUCLEOTIDE SEQUENCE [LARGE SCALE GENOMIC DNA]</scope>
    <source>
        <strain evidence="2 3">BRFM310</strain>
    </source>
</reference>
<organism evidence="2 3">
    <name type="scientific">Trametes coccinea (strain BRFM310)</name>
    <name type="common">Pycnoporus coccineus</name>
    <dbReference type="NCBI Taxonomy" id="1353009"/>
    <lineage>
        <taxon>Eukaryota</taxon>
        <taxon>Fungi</taxon>
        <taxon>Dikarya</taxon>
        <taxon>Basidiomycota</taxon>
        <taxon>Agaricomycotina</taxon>
        <taxon>Agaricomycetes</taxon>
        <taxon>Polyporales</taxon>
        <taxon>Polyporaceae</taxon>
        <taxon>Trametes</taxon>
    </lineage>
</organism>
<name>A0A1Y2J777_TRAC3</name>
<feature type="compositionally biased region" description="Basic residues" evidence="1">
    <location>
        <begin position="1"/>
        <end position="10"/>
    </location>
</feature>
<evidence type="ECO:0000313" key="2">
    <source>
        <dbReference type="EMBL" id="OSD08753.1"/>
    </source>
</evidence>
<sequence>MLRHARLRPGRAHDCRPSAGAQGKSKPAAARRERTTTSLRPARSTLDRPQNSAGVPAWACAPCSRSRELGWRSQDTHQYIHFRHVWHGGRYWGSDDACSAPFIAAPPAGRVYFAQRGCMYVHSARMRMRT</sequence>
<dbReference type="EMBL" id="KZ084086">
    <property type="protein sequence ID" value="OSD08753.1"/>
    <property type="molecule type" value="Genomic_DNA"/>
</dbReference>
<protein>
    <submittedName>
        <fullName evidence="2">Uncharacterized protein</fullName>
    </submittedName>
</protein>
<gene>
    <name evidence="2" type="ORF">PYCCODRAFT_51783</name>
</gene>
<evidence type="ECO:0000313" key="3">
    <source>
        <dbReference type="Proteomes" id="UP000193067"/>
    </source>
</evidence>
<feature type="region of interest" description="Disordered" evidence="1">
    <location>
        <begin position="1"/>
        <end position="55"/>
    </location>
</feature>
<proteinExistence type="predicted"/>
<keyword evidence="3" id="KW-1185">Reference proteome</keyword>